<comment type="caution">
    <text evidence="2">The sequence shown here is derived from an EMBL/GenBank/DDBJ whole genome shotgun (WGS) entry which is preliminary data.</text>
</comment>
<evidence type="ECO:0000313" key="2">
    <source>
        <dbReference type="EMBL" id="MFD2660479.1"/>
    </source>
</evidence>
<dbReference type="InterPro" id="IPR035965">
    <property type="entry name" value="PAS-like_dom_sf"/>
</dbReference>
<reference evidence="3" key="1">
    <citation type="journal article" date="2019" name="Int. J. Syst. Evol. Microbiol.">
        <title>The Global Catalogue of Microorganisms (GCM) 10K type strain sequencing project: providing services to taxonomists for standard genome sequencing and annotation.</title>
        <authorList>
            <consortium name="The Broad Institute Genomics Platform"/>
            <consortium name="The Broad Institute Genome Sequencing Center for Infectious Disease"/>
            <person name="Wu L."/>
            <person name="Ma J."/>
        </authorList>
    </citation>
    <scope>NUCLEOTIDE SEQUENCE [LARGE SCALE GENOMIC DNA]</scope>
    <source>
        <strain evidence="3">TISTR 1827</strain>
    </source>
</reference>
<keyword evidence="3" id="KW-1185">Reference proteome</keyword>
<dbReference type="Gene3D" id="1.10.260.40">
    <property type="entry name" value="lambda repressor-like DNA-binding domains"/>
    <property type="match status" value="1"/>
</dbReference>
<organism evidence="2 3">
    <name type="scientific">Paenibacillus thailandensis</name>
    <dbReference type="NCBI Taxonomy" id="393250"/>
    <lineage>
        <taxon>Bacteria</taxon>
        <taxon>Bacillati</taxon>
        <taxon>Bacillota</taxon>
        <taxon>Bacilli</taxon>
        <taxon>Bacillales</taxon>
        <taxon>Paenibacillaceae</taxon>
        <taxon>Paenibacillus</taxon>
    </lineage>
</organism>
<name>A0ABW5QVW9_9BACL</name>
<accession>A0ABW5QVW9</accession>
<dbReference type="Pfam" id="PF13426">
    <property type="entry name" value="PAS_9"/>
    <property type="match status" value="2"/>
</dbReference>
<dbReference type="SMART" id="SM00530">
    <property type="entry name" value="HTH_XRE"/>
    <property type="match status" value="1"/>
</dbReference>
<evidence type="ECO:0000313" key="3">
    <source>
        <dbReference type="Proteomes" id="UP001597493"/>
    </source>
</evidence>
<dbReference type="InterPro" id="IPR000014">
    <property type="entry name" value="PAS"/>
</dbReference>
<dbReference type="InterPro" id="IPR010982">
    <property type="entry name" value="Lambda_DNA-bd_dom_sf"/>
</dbReference>
<dbReference type="Gene3D" id="3.30.450.20">
    <property type="entry name" value="PAS domain"/>
    <property type="match status" value="1"/>
</dbReference>
<dbReference type="InterPro" id="IPR001387">
    <property type="entry name" value="Cro/C1-type_HTH"/>
</dbReference>
<dbReference type="SUPFAM" id="SSF55785">
    <property type="entry name" value="PYP-like sensor domain (PAS domain)"/>
    <property type="match status" value="1"/>
</dbReference>
<dbReference type="Pfam" id="PF13443">
    <property type="entry name" value="HTH_26"/>
    <property type="match status" value="1"/>
</dbReference>
<proteinExistence type="predicted"/>
<dbReference type="EMBL" id="JBHUMY010000008">
    <property type="protein sequence ID" value="MFD2660479.1"/>
    <property type="molecule type" value="Genomic_DNA"/>
</dbReference>
<dbReference type="CDD" id="cd00093">
    <property type="entry name" value="HTH_XRE"/>
    <property type="match status" value="1"/>
</dbReference>
<feature type="domain" description="HTH cro/C1-type" evidence="1">
    <location>
        <begin position="238"/>
        <end position="293"/>
    </location>
</feature>
<sequence>MQNVFYLMKEPMFIVELEHDRWSIRDLNQSFTALSGYKKNELLEADPAGLLKEGLPFGQLIARLTDEAEEAAASLEWELISKSTAAVPVRLSCRTLQSDDRTCYVIMCQDIAGQRWIEEYAVENHIDASLSVDAQFKIRSLERYYSPVKNKASHYLNASLFDFVAESSRKPLRKAFDNARTGGAVEQAEATLQIGDSVYYVSALIKPLFNGSRAFKGYIVIVTSLRFHEQEEDPSLKLRMLMLNKNISATSLAQSTLISLTTISKIRNGKIKKPQRLTAELIAGRLGVKPETIWSSFKR</sequence>
<dbReference type="RefSeq" id="WP_379271892.1">
    <property type="nucleotide sequence ID" value="NZ_JBHUGT010000033.1"/>
</dbReference>
<dbReference type="SUPFAM" id="SSF47413">
    <property type="entry name" value="lambda repressor-like DNA-binding domains"/>
    <property type="match status" value="1"/>
</dbReference>
<gene>
    <name evidence="2" type="ORF">ACFSW5_09420</name>
</gene>
<dbReference type="Proteomes" id="UP001597493">
    <property type="component" value="Unassembled WGS sequence"/>
</dbReference>
<evidence type="ECO:0000259" key="1">
    <source>
        <dbReference type="PROSITE" id="PS50943"/>
    </source>
</evidence>
<dbReference type="PROSITE" id="PS50943">
    <property type="entry name" value="HTH_CROC1"/>
    <property type="match status" value="1"/>
</dbReference>
<protein>
    <submittedName>
        <fullName evidence="2">PAS domain-containing protein</fullName>
    </submittedName>
</protein>